<dbReference type="InterPro" id="IPR011010">
    <property type="entry name" value="DNA_brk_join_enz"/>
</dbReference>
<dbReference type="AlphaFoldDB" id="A0A482VTF4"/>
<evidence type="ECO:0000313" key="4">
    <source>
        <dbReference type="Proteomes" id="UP000292052"/>
    </source>
</evidence>
<dbReference type="SUPFAM" id="SSF56349">
    <property type="entry name" value="DNA breaking-rejoining enzymes"/>
    <property type="match status" value="1"/>
</dbReference>
<dbReference type="GO" id="GO:0003677">
    <property type="term" value="F:DNA binding"/>
    <property type="evidence" value="ECO:0007669"/>
    <property type="project" value="InterPro"/>
</dbReference>
<name>A0A482VTF4_ASBVE</name>
<dbReference type="OrthoDB" id="6746679at2759"/>
<gene>
    <name evidence="3" type="ORF">BDFB_013995</name>
</gene>
<evidence type="ECO:0000256" key="1">
    <source>
        <dbReference type="ARBA" id="ARBA00023172"/>
    </source>
</evidence>
<dbReference type="Pfam" id="PF00589">
    <property type="entry name" value="Phage_integrase"/>
    <property type="match status" value="1"/>
</dbReference>
<keyword evidence="1" id="KW-0233">DNA recombination</keyword>
<organism evidence="3 4">
    <name type="scientific">Asbolus verrucosus</name>
    <name type="common">Desert ironclad beetle</name>
    <dbReference type="NCBI Taxonomy" id="1661398"/>
    <lineage>
        <taxon>Eukaryota</taxon>
        <taxon>Metazoa</taxon>
        <taxon>Ecdysozoa</taxon>
        <taxon>Arthropoda</taxon>
        <taxon>Hexapoda</taxon>
        <taxon>Insecta</taxon>
        <taxon>Pterygota</taxon>
        <taxon>Neoptera</taxon>
        <taxon>Endopterygota</taxon>
        <taxon>Coleoptera</taxon>
        <taxon>Polyphaga</taxon>
        <taxon>Cucujiformia</taxon>
        <taxon>Tenebrionidae</taxon>
        <taxon>Pimeliinae</taxon>
        <taxon>Asbolus</taxon>
    </lineage>
</organism>
<evidence type="ECO:0000259" key="2">
    <source>
        <dbReference type="Pfam" id="PF00589"/>
    </source>
</evidence>
<dbReference type="CDD" id="cd00397">
    <property type="entry name" value="DNA_BRE_C"/>
    <property type="match status" value="1"/>
</dbReference>
<dbReference type="InterPro" id="IPR013762">
    <property type="entry name" value="Integrase-like_cat_sf"/>
</dbReference>
<comment type="caution">
    <text evidence="3">The sequence shown here is derived from an EMBL/GenBank/DDBJ whole genome shotgun (WGS) entry which is preliminary data.</text>
</comment>
<dbReference type="EMBL" id="QDEB01065483">
    <property type="protein sequence ID" value="RZC36074.1"/>
    <property type="molecule type" value="Genomic_DNA"/>
</dbReference>
<evidence type="ECO:0000313" key="3">
    <source>
        <dbReference type="EMBL" id="RZC36074.1"/>
    </source>
</evidence>
<dbReference type="Gene3D" id="1.10.443.10">
    <property type="entry name" value="Intergrase catalytic core"/>
    <property type="match status" value="1"/>
</dbReference>
<accession>A0A482VTF4</accession>
<sequence length="203" mass="22991">MKFLNDASNESYLFMKVALIFALNGAMRGEELRSLTLNDIEENESVIVVTLRNTKTKKKRVFTITSEANGIELYLKYRKLKPQNTGHSRFFVCYRSSATMLVDNGGTIPDLKRLGGWASTSSAERYIGESIQNKIQTSKKIFRGSNQQEVSKNCPWQHSSSSSSNIMDVSLNEFSKSIKNISNCTFNFYGNKNKVRSVNSRNK</sequence>
<dbReference type="Proteomes" id="UP000292052">
    <property type="component" value="Unassembled WGS sequence"/>
</dbReference>
<dbReference type="InterPro" id="IPR002104">
    <property type="entry name" value="Integrase_catalytic"/>
</dbReference>
<reference evidence="3 4" key="1">
    <citation type="submission" date="2017-03" db="EMBL/GenBank/DDBJ databases">
        <title>Genome of the blue death feigning beetle - Asbolus verrucosus.</title>
        <authorList>
            <person name="Rider S.D."/>
        </authorList>
    </citation>
    <scope>NUCLEOTIDE SEQUENCE [LARGE SCALE GENOMIC DNA]</scope>
    <source>
        <strain evidence="3">Butters</strain>
        <tissue evidence="3">Head and leg muscle</tissue>
    </source>
</reference>
<dbReference type="STRING" id="1661398.A0A482VTF4"/>
<protein>
    <submittedName>
        <fullName evidence="3">Phage integrase domain containing protein</fullName>
    </submittedName>
</protein>
<keyword evidence="4" id="KW-1185">Reference proteome</keyword>
<feature type="domain" description="Tyr recombinase" evidence="2">
    <location>
        <begin position="4"/>
        <end position="69"/>
    </location>
</feature>
<dbReference type="GO" id="GO:0015074">
    <property type="term" value="P:DNA integration"/>
    <property type="evidence" value="ECO:0007669"/>
    <property type="project" value="InterPro"/>
</dbReference>
<dbReference type="GO" id="GO:0006310">
    <property type="term" value="P:DNA recombination"/>
    <property type="evidence" value="ECO:0007669"/>
    <property type="project" value="UniProtKB-KW"/>
</dbReference>
<proteinExistence type="predicted"/>